<comment type="similarity">
    <text evidence="2 6">Belongs to the flavin monoamine oxidase family.</text>
</comment>
<dbReference type="SUPFAM" id="SSF54373">
    <property type="entry name" value="FAD-linked reductases, C-terminal domain"/>
    <property type="match status" value="1"/>
</dbReference>
<dbReference type="Proteomes" id="UP000053342">
    <property type="component" value="Unassembled WGS sequence"/>
</dbReference>
<evidence type="ECO:0000259" key="7">
    <source>
        <dbReference type="Pfam" id="PF01593"/>
    </source>
</evidence>
<protein>
    <recommendedName>
        <fullName evidence="6">Amine oxidase</fullName>
        <ecNumber evidence="6">1.4.3.-</ecNumber>
    </recommendedName>
</protein>
<dbReference type="RefSeq" id="XP_016261504.1">
    <property type="nucleotide sequence ID" value="XM_016408024.1"/>
</dbReference>
<dbReference type="PANTHER" id="PTHR43563:SF14">
    <property type="entry name" value="AMINE OXIDASE"/>
    <property type="match status" value="1"/>
</dbReference>
<dbReference type="SUPFAM" id="SSF55298">
    <property type="entry name" value="YjgF-like"/>
    <property type="match status" value="1"/>
</dbReference>
<sequence>MATAPSYINPSNVASPSGYSHVGVGPKGGRYVTIAGQIGQDASGVTDPAYEEQVAQAFANLRACLAAVGATSNDVTKLNYYIVDYAPSKLAAIRDGLEATFALDRLPPCTLVPVPALASPAYLFEVDATALVPEHSTPDNVADVIVVGAGLSGLETARKVQAAGLSCLVLEAMDRVGGKTLSVQSAPGRTTINDLGAAWINDSNQSEVYKLFERFHLEGELQRTTGNSIHQTQDGITTTAPYGASPLSEEVASALAELLPAWSQLIEEHNLEDVKASPQAKRLDSVSFAHYCEKDLNLPAVLDVANQITRALLGVEAHEISMLFLTDYIKSATGLANIVSDKKDGGQYMRCKTGMQSLCHAMSKELAPGSVHLNTPVAEIEQSASGCTVRSASGAVFRSKKVVISLPTTLYPILTFSPPLPAEKQALAENSILGYYSKIVFVWDKPWWREQGFSGVLQSSCEPISFARDTSIEVDRQWSITCFMVGDPGRKWSQLSKQVRQKSVWDQLRAAYENAGAQVPDAANVLEFEWSKQQYFQGAPSAVYGLNDLITLDSALRTPFKSVHFVGTETSLVWKGYMEGAIRSGQRGAEEVVASLVPEA</sequence>
<proteinExistence type="inferred from homology"/>
<feature type="domain" description="Amine oxidase" evidence="7">
    <location>
        <begin position="151"/>
        <end position="592"/>
    </location>
</feature>
<keyword evidence="3 6" id="KW-0560">Oxidoreductase</keyword>
<dbReference type="InterPro" id="IPR050703">
    <property type="entry name" value="Flavin_MAO"/>
</dbReference>
<feature type="binding site" evidence="5">
    <location>
        <position position="569"/>
    </location>
    <ligand>
        <name>FAD</name>
        <dbReference type="ChEBI" id="CHEBI:57692"/>
    </ligand>
</feature>
<dbReference type="PRINTS" id="PR00757">
    <property type="entry name" value="AMINEOXDASEF"/>
</dbReference>
<reference evidence="8 9" key="1">
    <citation type="submission" date="2015-01" db="EMBL/GenBank/DDBJ databases">
        <title>The Genome Sequence of Exophiala oligosperma CBS72588.</title>
        <authorList>
            <consortium name="The Broad Institute Genomics Platform"/>
            <person name="Cuomo C."/>
            <person name="de Hoog S."/>
            <person name="Gorbushina A."/>
            <person name="Stielow B."/>
            <person name="Teixiera M."/>
            <person name="Abouelleil A."/>
            <person name="Chapman S.B."/>
            <person name="Priest M."/>
            <person name="Young S.K."/>
            <person name="Wortman J."/>
            <person name="Nusbaum C."/>
            <person name="Birren B."/>
        </authorList>
    </citation>
    <scope>NUCLEOTIDE SEQUENCE [LARGE SCALE GENOMIC DNA]</scope>
    <source>
        <strain evidence="8 9">CBS 72588</strain>
    </source>
</reference>
<feature type="binding site" evidence="5">
    <location>
        <position position="152"/>
    </location>
    <ligand>
        <name>FAD</name>
        <dbReference type="ChEBI" id="CHEBI:57692"/>
    </ligand>
</feature>
<keyword evidence="6" id="KW-0274">FAD</keyword>
<dbReference type="Gene3D" id="3.50.50.60">
    <property type="entry name" value="FAD/NAD(P)-binding domain"/>
    <property type="match status" value="1"/>
</dbReference>
<gene>
    <name evidence="8" type="ORF">PV06_06860</name>
</gene>
<dbReference type="InterPro" id="IPR036188">
    <property type="entry name" value="FAD/NAD-bd_sf"/>
</dbReference>
<dbReference type="GeneID" id="27358934"/>
<dbReference type="AlphaFoldDB" id="A0A0D2DDZ4"/>
<accession>A0A0D2DDZ4</accession>
<dbReference type="OrthoDB" id="5046242at2759"/>
<evidence type="ECO:0000256" key="6">
    <source>
        <dbReference type="RuleBase" id="RU362067"/>
    </source>
</evidence>
<dbReference type="InterPro" id="IPR001613">
    <property type="entry name" value="Flavin_amine_oxidase"/>
</dbReference>
<dbReference type="InterPro" id="IPR035959">
    <property type="entry name" value="RutC-like_sf"/>
</dbReference>
<keyword evidence="6" id="KW-0285">Flavoprotein</keyword>
<evidence type="ECO:0000256" key="4">
    <source>
        <dbReference type="ARBA" id="ARBA00048448"/>
    </source>
</evidence>
<dbReference type="VEuPathDB" id="FungiDB:PV06_06860"/>
<dbReference type="SMR" id="A0A0D2DDZ4"/>
<dbReference type="STRING" id="215243.A0A0D2DDZ4"/>
<organism evidence="8 9">
    <name type="scientific">Exophiala oligosperma</name>
    <dbReference type="NCBI Taxonomy" id="215243"/>
    <lineage>
        <taxon>Eukaryota</taxon>
        <taxon>Fungi</taxon>
        <taxon>Dikarya</taxon>
        <taxon>Ascomycota</taxon>
        <taxon>Pezizomycotina</taxon>
        <taxon>Eurotiomycetes</taxon>
        <taxon>Chaetothyriomycetidae</taxon>
        <taxon>Chaetothyriales</taxon>
        <taxon>Herpotrichiellaceae</taxon>
        <taxon>Exophiala</taxon>
    </lineage>
</organism>
<dbReference type="Pfam" id="PF01593">
    <property type="entry name" value="Amino_oxidase"/>
    <property type="match status" value="1"/>
</dbReference>
<dbReference type="Pfam" id="PF01042">
    <property type="entry name" value="Ribonuc_L-PSP"/>
    <property type="match status" value="1"/>
</dbReference>
<dbReference type="Gene3D" id="3.90.660.10">
    <property type="match status" value="1"/>
</dbReference>
<evidence type="ECO:0000256" key="2">
    <source>
        <dbReference type="ARBA" id="ARBA00005995"/>
    </source>
</evidence>
<keyword evidence="9" id="KW-1185">Reference proteome</keyword>
<dbReference type="Gene3D" id="3.30.1330.40">
    <property type="entry name" value="RutC-like"/>
    <property type="match status" value="1"/>
</dbReference>
<evidence type="ECO:0000313" key="8">
    <source>
        <dbReference type="EMBL" id="KIW41288.1"/>
    </source>
</evidence>
<evidence type="ECO:0000256" key="3">
    <source>
        <dbReference type="ARBA" id="ARBA00023002"/>
    </source>
</evidence>
<evidence type="ECO:0000256" key="5">
    <source>
        <dbReference type="PIRSR" id="PIRSR601613-1"/>
    </source>
</evidence>
<feature type="binding site" evidence="5">
    <location>
        <begin position="171"/>
        <end position="172"/>
    </location>
    <ligand>
        <name>FAD</name>
        <dbReference type="ChEBI" id="CHEBI:57692"/>
    </ligand>
</feature>
<feature type="binding site" evidence="5">
    <location>
        <position position="483"/>
    </location>
    <ligand>
        <name>substrate</name>
    </ligand>
</feature>
<dbReference type="InterPro" id="IPR006175">
    <property type="entry name" value="YjgF/YER057c/UK114"/>
</dbReference>
<comment type="catalytic activity">
    <reaction evidence="4">
        <text>a secondary aliphatic amine + O2 + H2O = a primary amine + an aldehyde + H2O2</text>
        <dbReference type="Rhea" id="RHEA:26414"/>
        <dbReference type="ChEBI" id="CHEBI:15377"/>
        <dbReference type="ChEBI" id="CHEBI:15379"/>
        <dbReference type="ChEBI" id="CHEBI:16240"/>
        <dbReference type="ChEBI" id="CHEBI:17478"/>
        <dbReference type="ChEBI" id="CHEBI:58855"/>
        <dbReference type="ChEBI" id="CHEBI:65296"/>
        <dbReference type="EC" id="1.4.3.4"/>
    </reaction>
</comment>
<dbReference type="SUPFAM" id="SSF51905">
    <property type="entry name" value="FAD/NAD(P)-binding domain"/>
    <property type="match status" value="1"/>
</dbReference>
<dbReference type="Gene3D" id="1.10.405.10">
    <property type="entry name" value="Guanine Nucleotide Dissociation Inhibitor, domain 1"/>
    <property type="match status" value="1"/>
</dbReference>
<evidence type="ECO:0000256" key="1">
    <source>
        <dbReference type="ARBA" id="ARBA00001974"/>
    </source>
</evidence>
<name>A0A0D2DDZ4_9EURO</name>
<dbReference type="EC" id="1.4.3.-" evidence="6"/>
<dbReference type="EMBL" id="KN847337">
    <property type="protein sequence ID" value="KIW41288.1"/>
    <property type="molecule type" value="Genomic_DNA"/>
</dbReference>
<comment type="cofactor">
    <cofactor evidence="1 6">
        <name>FAD</name>
        <dbReference type="ChEBI" id="CHEBI:57692"/>
    </cofactor>
</comment>
<dbReference type="PANTHER" id="PTHR43563">
    <property type="entry name" value="AMINE OXIDASE"/>
    <property type="match status" value="1"/>
</dbReference>
<evidence type="ECO:0000313" key="9">
    <source>
        <dbReference type="Proteomes" id="UP000053342"/>
    </source>
</evidence>
<feature type="binding site" evidence="5">
    <location>
        <position position="377"/>
    </location>
    <ligand>
        <name>FAD</name>
        <dbReference type="ChEBI" id="CHEBI:57692"/>
    </ligand>
</feature>
<dbReference type="InterPro" id="IPR002937">
    <property type="entry name" value="Amino_oxidase"/>
</dbReference>
<dbReference type="HOGENOM" id="CLU_004498_0_3_1"/>
<dbReference type="GO" id="GO:0097621">
    <property type="term" value="F:monoamine oxidase activity"/>
    <property type="evidence" value="ECO:0007669"/>
    <property type="project" value="UniProtKB-EC"/>
</dbReference>